<organism evidence="1 2">
    <name type="scientific">Lentinula guzmanii</name>
    <dbReference type="NCBI Taxonomy" id="2804957"/>
    <lineage>
        <taxon>Eukaryota</taxon>
        <taxon>Fungi</taxon>
        <taxon>Dikarya</taxon>
        <taxon>Basidiomycota</taxon>
        <taxon>Agaricomycotina</taxon>
        <taxon>Agaricomycetes</taxon>
        <taxon>Agaricomycetidae</taxon>
        <taxon>Agaricales</taxon>
        <taxon>Marasmiineae</taxon>
        <taxon>Omphalotaceae</taxon>
        <taxon>Lentinula</taxon>
    </lineage>
</organism>
<evidence type="ECO:0000313" key="2">
    <source>
        <dbReference type="Proteomes" id="UP001176059"/>
    </source>
</evidence>
<reference evidence="1" key="2">
    <citation type="journal article" date="2023" name="Proc. Natl. Acad. Sci. U.S.A.">
        <title>A global phylogenomic analysis of the shiitake genus Lentinula.</title>
        <authorList>
            <person name="Sierra-Patev S."/>
            <person name="Min B."/>
            <person name="Naranjo-Ortiz M."/>
            <person name="Looney B."/>
            <person name="Konkel Z."/>
            <person name="Slot J.C."/>
            <person name="Sakamoto Y."/>
            <person name="Steenwyk J.L."/>
            <person name="Rokas A."/>
            <person name="Carro J."/>
            <person name="Camarero S."/>
            <person name="Ferreira P."/>
            <person name="Molpeceres G."/>
            <person name="Ruiz-Duenas F.J."/>
            <person name="Serrano A."/>
            <person name="Henrissat B."/>
            <person name="Drula E."/>
            <person name="Hughes K.W."/>
            <person name="Mata J.L."/>
            <person name="Ishikawa N.K."/>
            <person name="Vargas-Isla R."/>
            <person name="Ushijima S."/>
            <person name="Smith C.A."/>
            <person name="Donoghue J."/>
            <person name="Ahrendt S."/>
            <person name="Andreopoulos W."/>
            <person name="He G."/>
            <person name="LaButti K."/>
            <person name="Lipzen A."/>
            <person name="Ng V."/>
            <person name="Riley R."/>
            <person name="Sandor L."/>
            <person name="Barry K."/>
            <person name="Martinez A.T."/>
            <person name="Xiao Y."/>
            <person name="Gibbons J.G."/>
            <person name="Terashima K."/>
            <person name="Grigoriev I.V."/>
            <person name="Hibbett D."/>
        </authorList>
    </citation>
    <scope>NUCLEOTIDE SEQUENCE</scope>
    <source>
        <strain evidence="1">ET3784</strain>
    </source>
</reference>
<dbReference type="Proteomes" id="UP001176059">
    <property type="component" value="Unassembled WGS sequence"/>
</dbReference>
<reference evidence="1" key="1">
    <citation type="submission" date="2022-08" db="EMBL/GenBank/DDBJ databases">
        <authorList>
            <consortium name="DOE Joint Genome Institute"/>
            <person name="Min B."/>
            <person name="Sierra-Patev S."/>
            <person name="Naranjo-Ortiz M."/>
            <person name="Looney B."/>
            <person name="Konkel Z."/>
            <person name="Slot J.C."/>
            <person name="Sakamoto Y."/>
            <person name="Steenwyk J.L."/>
            <person name="Rokas A."/>
            <person name="Carro J."/>
            <person name="Camarero S."/>
            <person name="Ferreira P."/>
            <person name="Molpeceres G."/>
            <person name="Ruiz-duenas F.J."/>
            <person name="Serrano A."/>
            <person name="Henrissat B."/>
            <person name="Drula E."/>
            <person name="Hughes K.W."/>
            <person name="Mata J.L."/>
            <person name="Ishikawa N.K."/>
            <person name="Vargas-Isla R."/>
            <person name="Ushijima S."/>
            <person name="Smith C.A."/>
            <person name="Ahrendt S."/>
            <person name="Andreopoulos W."/>
            <person name="He G."/>
            <person name="LaButti K."/>
            <person name="Lipzen A."/>
            <person name="Ng V."/>
            <person name="Riley R."/>
            <person name="Sandor L."/>
            <person name="Barry K."/>
            <person name="Martinez A.T."/>
            <person name="Xiao Y."/>
            <person name="Gibbons J.G."/>
            <person name="Terashima K."/>
            <person name="Hibbett D.S."/>
            <person name="Grigoriev I.V."/>
        </authorList>
    </citation>
    <scope>NUCLEOTIDE SEQUENCE</scope>
    <source>
        <strain evidence="1">ET3784</strain>
    </source>
</reference>
<keyword evidence="2" id="KW-1185">Reference proteome</keyword>
<proteinExistence type="predicted"/>
<dbReference type="EMBL" id="JANVFO010000050">
    <property type="protein sequence ID" value="KAJ3724188.1"/>
    <property type="molecule type" value="Genomic_DNA"/>
</dbReference>
<accession>A0AA38MYC4</accession>
<gene>
    <name evidence="1" type="ORF">DFJ43DRAFT_1003260</name>
</gene>
<name>A0AA38MYC4_9AGAR</name>
<protein>
    <submittedName>
        <fullName evidence="1">Uncharacterized protein</fullName>
    </submittedName>
</protein>
<sequence>MTETRRLLEAASALSRLLVASRVSHAFYGSVFTAVLANAPHCEEIYCIVEGGQHQSHPFRRVRDAIADSEDFSTTLSPWTNRLHVTYRRPIPSIEIEILPAGEAGPRRLDASTVVKIQGIPFLAISEFIRAKLKTWMIRMSDRDAQDITYVLSRYWNRVDINRIPEQDMNFFTTRNTSSQPWWLALKRKYGI</sequence>
<comment type="caution">
    <text evidence="1">The sequence shown here is derived from an EMBL/GenBank/DDBJ whole genome shotgun (WGS) entry which is preliminary data.</text>
</comment>
<dbReference type="AlphaFoldDB" id="A0AA38MYC4"/>
<evidence type="ECO:0000313" key="1">
    <source>
        <dbReference type="EMBL" id="KAJ3724188.1"/>
    </source>
</evidence>